<dbReference type="Proteomes" id="UP000299102">
    <property type="component" value="Unassembled WGS sequence"/>
</dbReference>
<keyword evidence="2" id="KW-1185">Reference proteome</keyword>
<organism evidence="1 2">
    <name type="scientific">Eumeta variegata</name>
    <name type="common">Bagworm moth</name>
    <name type="synonym">Eumeta japonica</name>
    <dbReference type="NCBI Taxonomy" id="151549"/>
    <lineage>
        <taxon>Eukaryota</taxon>
        <taxon>Metazoa</taxon>
        <taxon>Ecdysozoa</taxon>
        <taxon>Arthropoda</taxon>
        <taxon>Hexapoda</taxon>
        <taxon>Insecta</taxon>
        <taxon>Pterygota</taxon>
        <taxon>Neoptera</taxon>
        <taxon>Endopterygota</taxon>
        <taxon>Lepidoptera</taxon>
        <taxon>Glossata</taxon>
        <taxon>Ditrysia</taxon>
        <taxon>Tineoidea</taxon>
        <taxon>Psychidae</taxon>
        <taxon>Oiketicinae</taxon>
        <taxon>Eumeta</taxon>
    </lineage>
</organism>
<reference evidence="1 2" key="1">
    <citation type="journal article" date="2019" name="Commun. Biol.">
        <title>The bagworm genome reveals a unique fibroin gene that provides high tensile strength.</title>
        <authorList>
            <person name="Kono N."/>
            <person name="Nakamura H."/>
            <person name="Ohtoshi R."/>
            <person name="Tomita M."/>
            <person name="Numata K."/>
            <person name="Arakawa K."/>
        </authorList>
    </citation>
    <scope>NUCLEOTIDE SEQUENCE [LARGE SCALE GENOMIC DNA]</scope>
</reference>
<dbReference type="OrthoDB" id="21557at2759"/>
<accession>A0A4C1ZN12</accession>
<proteinExistence type="predicted"/>
<comment type="caution">
    <text evidence="1">The sequence shown here is derived from an EMBL/GenBank/DDBJ whole genome shotgun (WGS) entry which is preliminary data.</text>
</comment>
<protein>
    <submittedName>
        <fullName evidence="1">Uncharacterized protein</fullName>
    </submittedName>
</protein>
<feature type="non-terminal residue" evidence="1">
    <location>
        <position position="189"/>
    </location>
</feature>
<gene>
    <name evidence="1" type="ORF">EVAR_65755_1</name>
</gene>
<name>A0A4C1ZN12_EUMVA</name>
<evidence type="ECO:0000313" key="1">
    <source>
        <dbReference type="EMBL" id="GBP89866.1"/>
    </source>
</evidence>
<dbReference type="EMBL" id="BGZK01002039">
    <property type="protein sequence ID" value="GBP89866.1"/>
    <property type="molecule type" value="Genomic_DNA"/>
</dbReference>
<dbReference type="AlphaFoldDB" id="A0A4C1ZN12"/>
<evidence type="ECO:0000313" key="2">
    <source>
        <dbReference type="Proteomes" id="UP000299102"/>
    </source>
</evidence>
<sequence length="189" mass="21911">MGTRTPGVLELLILNVCGGLDDKIDDDCELRKDRRIDIISVNETNRKGKLVMTSSNAHPSVLIGLALMRAKEASFYQKDYLNVHIAPDMSKPLEEQEKFWADVRDILVKCNRNEKIVILDFGWPFIMKLHPFPMFIRWLNEFKRGRSNMTDDLRKRYPFMALTDISAMRLMIATDNKVTYQQIQASLDT</sequence>